<dbReference type="Proteomes" id="UP000214618">
    <property type="component" value="Chromosome"/>
</dbReference>
<feature type="domain" description="SWIM-type" evidence="2">
    <location>
        <begin position="59"/>
        <end position="92"/>
    </location>
</feature>
<name>A0A223EHS3_9BACI</name>
<keyword evidence="1" id="KW-0479">Metal-binding</keyword>
<dbReference type="AlphaFoldDB" id="A0A223EHS3"/>
<dbReference type="GO" id="GO:0008270">
    <property type="term" value="F:zinc ion binding"/>
    <property type="evidence" value="ECO:0007669"/>
    <property type="project" value="UniProtKB-KW"/>
</dbReference>
<keyword evidence="1" id="KW-0862">Zinc</keyword>
<dbReference type="EMBL" id="CP017704">
    <property type="protein sequence ID" value="ASS94807.1"/>
    <property type="molecule type" value="Genomic_DNA"/>
</dbReference>
<dbReference type="GeneID" id="56473723"/>
<protein>
    <recommendedName>
        <fullName evidence="2">SWIM-type domain-containing protein</fullName>
    </recommendedName>
</protein>
<evidence type="ECO:0000313" key="3">
    <source>
        <dbReference type="EMBL" id="ASS94807.1"/>
    </source>
</evidence>
<dbReference type="OrthoDB" id="7593573at2"/>
<evidence type="ECO:0000259" key="2">
    <source>
        <dbReference type="PROSITE" id="PS50966"/>
    </source>
</evidence>
<accession>A0A223EHS3</accession>
<gene>
    <name evidence="3" type="ORF">BS1321_13280</name>
</gene>
<reference evidence="3 4" key="1">
    <citation type="submission" date="2016-10" db="EMBL/GenBank/DDBJ databases">
        <title>The whole genome sequencing and assembly of Bacillus simplex DSM 1321 strain.</title>
        <authorList>
            <person name="Park M.-K."/>
            <person name="Lee Y.-J."/>
            <person name="Yi H."/>
            <person name="Bahn Y.-S."/>
            <person name="Kim J.F."/>
            <person name="Lee D.-W."/>
        </authorList>
    </citation>
    <scope>NUCLEOTIDE SEQUENCE [LARGE SCALE GENOMIC DNA]</scope>
    <source>
        <strain evidence="3 4">DSM 1321</strain>
    </source>
</reference>
<dbReference type="InterPro" id="IPR007527">
    <property type="entry name" value="Znf_SWIM"/>
</dbReference>
<dbReference type="RefSeq" id="WP_063235676.1">
    <property type="nucleotide sequence ID" value="NZ_BCVO01000029.1"/>
</dbReference>
<evidence type="ECO:0000313" key="4">
    <source>
        <dbReference type="Proteomes" id="UP000214618"/>
    </source>
</evidence>
<proteinExistence type="predicted"/>
<evidence type="ECO:0000256" key="1">
    <source>
        <dbReference type="PROSITE-ProRule" id="PRU00325"/>
    </source>
</evidence>
<dbReference type="PROSITE" id="PS50966">
    <property type="entry name" value="ZF_SWIM"/>
    <property type="match status" value="1"/>
</dbReference>
<keyword evidence="1" id="KW-0863">Zinc-finger</keyword>
<organism evidence="3 4">
    <name type="scientific">Peribacillus simplex NBRC 15720 = DSM 1321</name>
    <dbReference type="NCBI Taxonomy" id="1349754"/>
    <lineage>
        <taxon>Bacteria</taxon>
        <taxon>Bacillati</taxon>
        <taxon>Bacillota</taxon>
        <taxon>Bacilli</taxon>
        <taxon>Bacillales</taxon>
        <taxon>Bacillaceae</taxon>
        <taxon>Peribacillus</taxon>
    </lineage>
</organism>
<sequence length="541" mass="63656">MERELLLVGERLAEFLEAGNPEDSDVVNQGLQLYRQGLVDIKEEAVDTIAAEVQDETRFKARLNLLFPQDGSCTCDSRFICRHQMAIFFSAYSEHASVSEWLSEWKAPKSTSTAQALQQVKRASELLKQAAEKSITLDKSYPSWKQFVSDAFAEHVEPHIGEPTYMIENHIQTYFKRLSSKAPMEREWKLLYHFVTQFCTMQQTLRMIQLHKSETQTTRVFYALAVDLAEELHETVQPLSRQARPFAFDPFVFSIKEDVAKLLDGGEGLEYEKIDLYREIWSYLFSNSSWRKEELERINKELPEKYMGTTERTSYSLAAIHLSLLENQNKQAVELLHELKKDACPYIFYWLNLLAESENRSRAIPFIEFINNNVQEFLAGLSDYYKRVDFVRTFTTLINSSCYKLKRTDLLEKFYRATLPHSYWNYANFLFEQGQYKKWVEMHIYSEISIDLISSESIKEVVSKEPELILPLYYHAVQEKVSLKNRPAYKQAVRYLKRMRTIYKKSKKEDVFERYILYVADSTKRLRAFQEELKRGKLIDV</sequence>